<dbReference type="InterPro" id="IPR029044">
    <property type="entry name" value="Nucleotide-diphossugar_trans"/>
</dbReference>
<dbReference type="InterPro" id="IPR051981">
    <property type="entry name" value="Glycosyltransf_32"/>
</dbReference>
<comment type="caution">
    <text evidence="4">The sequence shown here is derived from an EMBL/GenBank/DDBJ whole genome shotgun (WGS) entry which is preliminary data.</text>
</comment>
<name>A0ABN9CQ87_9NEOB</name>
<sequence>MLAAWPSFGKKVAPIWTQILLSSKILKISQMQWVCSLYIHLTELFLKFRPQNKFIELCMKDFVGQYSYWFYGHQGPQLLTRVFKKWCSIRRLRDKNSCRGVNVLPKEAFYPVDWQDWRKYFQVIEPTEMGKVLKHSYGVHLWNKKSQGQSPEVGTFLEQLQDKHCPTTNRIMKMYV</sequence>
<dbReference type="PANTHER" id="PTHR12042:SF17">
    <property type="entry name" value="LACTOSYLCERAMIDE 4-ALPHA-GALACTOSYLTRANSFERASE"/>
    <property type="match status" value="1"/>
</dbReference>
<dbReference type="PANTHER" id="PTHR12042">
    <property type="entry name" value="LACTOSYLCERAMIDE 4-ALPHA-GALACTOSYLTRANSFERASE ALPHA- 1,4-GALACTOSYLTRANSFERASE"/>
    <property type="match status" value="1"/>
</dbReference>
<comment type="similarity">
    <text evidence="1">Belongs to the glycosyltransferase 32 family.</text>
</comment>
<proteinExistence type="inferred from homology"/>
<protein>
    <recommendedName>
        <fullName evidence="3">Alpha 1,4-glycosyltransferase domain-containing protein</fullName>
    </recommendedName>
</protein>
<reference evidence="4" key="1">
    <citation type="submission" date="2023-05" db="EMBL/GenBank/DDBJ databases">
        <authorList>
            <person name="Stuckert A."/>
        </authorList>
    </citation>
    <scope>NUCLEOTIDE SEQUENCE</scope>
</reference>
<evidence type="ECO:0000256" key="1">
    <source>
        <dbReference type="ARBA" id="ARBA00009003"/>
    </source>
</evidence>
<organism evidence="4 5">
    <name type="scientific">Staurois parvus</name>
    <dbReference type="NCBI Taxonomy" id="386267"/>
    <lineage>
        <taxon>Eukaryota</taxon>
        <taxon>Metazoa</taxon>
        <taxon>Chordata</taxon>
        <taxon>Craniata</taxon>
        <taxon>Vertebrata</taxon>
        <taxon>Euteleostomi</taxon>
        <taxon>Amphibia</taxon>
        <taxon>Batrachia</taxon>
        <taxon>Anura</taxon>
        <taxon>Neobatrachia</taxon>
        <taxon>Ranoidea</taxon>
        <taxon>Ranidae</taxon>
        <taxon>Staurois</taxon>
    </lineage>
</organism>
<dbReference type="Pfam" id="PF04572">
    <property type="entry name" value="Gb3_synth"/>
    <property type="match status" value="1"/>
</dbReference>
<dbReference type="Proteomes" id="UP001162483">
    <property type="component" value="Unassembled WGS sequence"/>
</dbReference>
<keyword evidence="5" id="KW-1185">Reference proteome</keyword>
<dbReference type="SUPFAM" id="SSF53448">
    <property type="entry name" value="Nucleotide-diphospho-sugar transferases"/>
    <property type="match status" value="1"/>
</dbReference>
<dbReference type="InterPro" id="IPR007652">
    <property type="entry name" value="A1-4-GlycosylTfrase_dom"/>
</dbReference>
<evidence type="ECO:0000313" key="4">
    <source>
        <dbReference type="EMBL" id="CAI9561197.1"/>
    </source>
</evidence>
<evidence type="ECO:0000259" key="3">
    <source>
        <dbReference type="Pfam" id="PF04572"/>
    </source>
</evidence>
<feature type="domain" description="Alpha 1,4-glycosyltransferase" evidence="3">
    <location>
        <begin position="48"/>
        <end position="171"/>
    </location>
</feature>
<accession>A0ABN9CQ87</accession>
<gene>
    <name evidence="4" type="ORF">SPARVUS_LOCUS5395716</name>
</gene>
<keyword evidence="2" id="KW-0808">Transferase</keyword>
<evidence type="ECO:0000256" key="2">
    <source>
        <dbReference type="ARBA" id="ARBA00022679"/>
    </source>
</evidence>
<dbReference type="EMBL" id="CATNWA010011127">
    <property type="protein sequence ID" value="CAI9561197.1"/>
    <property type="molecule type" value="Genomic_DNA"/>
</dbReference>
<evidence type="ECO:0000313" key="5">
    <source>
        <dbReference type="Proteomes" id="UP001162483"/>
    </source>
</evidence>